<evidence type="ECO:0000313" key="2">
    <source>
        <dbReference type="EMBL" id="OXM46159.1"/>
    </source>
</evidence>
<proteinExistence type="predicted"/>
<evidence type="ECO:0000313" key="3">
    <source>
        <dbReference type="Proteomes" id="UP000215563"/>
    </source>
</evidence>
<evidence type="ECO:0000259" key="1">
    <source>
        <dbReference type="Pfam" id="PF00550"/>
    </source>
</evidence>
<comment type="caution">
    <text evidence="2">The sequence shown here is derived from an EMBL/GenBank/DDBJ whole genome shotgun (WGS) entry which is preliminary data.</text>
</comment>
<sequence>MTIEQHSPASEQHSPASVFGTVAELLRELVGDVDVLGIEITPRTTFHEDLQLESIDLVTFASILAEFFGADVNLAEFLAEKDLDDVIELRVGDIADYVAARLCERG</sequence>
<dbReference type="Gene3D" id="1.10.1200.10">
    <property type="entry name" value="ACP-like"/>
    <property type="match status" value="1"/>
</dbReference>
<accession>A0A229RI63</accession>
<dbReference type="Pfam" id="PF00550">
    <property type="entry name" value="PP-binding"/>
    <property type="match status" value="1"/>
</dbReference>
<protein>
    <submittedName>
        <fullName evidence="2">Acyl carrier protein</fullName>
    </submittedName>
</protein>
<dbReference type="RefSeq" id="WP_020634655.1">
    <property type="nucleotide sequence ID" value="NZ_KB913032.1"/>
</dbReference>
<dbReference type="SUPFAM" id="SSF47336">
    <property type="entry name" value="ACP-like"/>
    <property type="match status" value="1"/>
</dbReference>
<dbReference type="InterPro" id="IPR036736">
    <property type="entry name" value="ACP-like_sf"/>
</dbReference>
<dbReference type="AlphaFoldDB" id="A0A229RI63"/>
<dbReference type="Proteomes" id="UP000215563">
    <property type="component" value="Unassembled WGS sequence"/>
</dbReference>
<keyword evidence="3" id="KW-1185">Reference proteome</keyword>
<dbReference type="EMBL" id="NMQU01000093">
    <property type="protein sequence ID" value="OXM46159.1"/>
    <property type="molecule type" value="Genomic_DNA"/>
</dbReference>
<dbReference type="OrthoDB" id="3785691at2"/>
<gene>
    <name evidence="2" type="ORF">CFP75_28615</name>
</gene>
<feature type="domain" description="Carrier" evidence="1">
    <location>
        <begin position="26"/>
        <end position="88"/>
    </location>
</feature>
<organism evidence="2 3">
    <name type="scientific">Amycolatopsis alba DSM 44262</name>
    <dbReference type="NCBI Taxonomy" id="1125972"/>
    <lineage>
        <taxon>Bacteria</taxon>
        <taxon>Bacillati</taxon>
        <taxon>Actinomycetota</taxon>
        <taxon>Actinomycetes</taxon>
        <taxon>Pseudonocardiales</taxon>
        <taxon>Pseudonocardiaceae</taxon>
        <taxon>Amycolatopsis</taxon>
    </lineage>
</organism>
<name>A0A229RI63_AMYAL</name>
<reference evidence="2 3" key="1">
    <citation type="submission" date="2017-07" db="EMBL/GenBank/DDBJ databases">
        <title>Amycolatopsis alba DSM 44262 Genome sequencing and assembly.</title>
        <authorList>
            <person name="Kaur N."/>
            <person name="Mayilraj S."/>
        </authorList>
    </citation>
    <scope>NUCLEOTIDE SEQUENCE [LARGE SCALE GENOMIC DNA]</scope>
    <source>
        <strain evidence="2 3">DSM 44262</strain>
    </source>
</reference>
<dbReference type="InterPro" id="IPR009081">
    <property type="entry name" value="PP-bd_ACP"/>
</dbReference>